<dbReference type="RefSeq" id="WP_074225813.1">
    <property type="nucleotide sequence ID" value="NZ_FSRC01000002.1"/>
</dbReference>
<accession>A0A1N6G828</accession>
<proteinExistence type="predicted"/>
<dbReference type="EMBL" id="FSRC01000002">
    <property type="protein sequence ID" value="SIO03709.1"/>
    <property type="molecule type" value="Genomic_DNA"/>
</dbReference>
<reference evidence="3" key="1">
    <citation type="submission" date="2016-11" db="EMBL/GenBank/DDBJ databases">
        <authorList>
            <person name="Varghese N."/>
            <person name="Submissions S."/>
        </authorList>
    </citation>
    <scope>NUCLEOTIDE SEQUENCE [LARGE SCALE GENOMIC DNA]</scope>
    <source>
        <strain evidence="3">DSM 15292</strain>
    </source>
</reference>
<dbReference type="Proteomes" id="UP000185221">
    <property type="component" value="Unassembled WGS sequence"/>
</dbReference>
<dbReference type="STRING" id="226505.SAMN05444394_3042"/>
<name>A0A1N6G828_9BACT</name>
<dbReference type="Pfam" id="PF12969">
    <property type="entry name" value="DUF3857"/>
    <property type="match status" value="1"/>
</dbReference>
<dbReference type="Gene3D" id="3.10.620.30">
    <property type="match status" value="1"/>
</dbReference>
<dbReference type="Gene3D" id="2.60.120.1130">
    <property type="match status" value="1"/>
</dbReference>
<dbReference type="InterPro" id="IPR024618">
    <property type="entry name" value="DUF3857"/>
</dbReference>
<evidence type="ECO:0000313" key="2">
    <source>
        <dbReference type="EMBL" id="SIO03709.1"/>
    </source>
</evidence>
<keyword evidence="3" id="KW-1185">Reference proteome</keyword>
<gene>
    <name evidence="2" type="ORF">SAMN05444394_3042</name>
</gene>
<evidence type="ECO:0000313" key="3">
    <source>
        <dbReference type="Proteomes" id="UP000185221"/>
    </source>
</evidence>
<dbReference type="AlphaFoldDB" id="A0A1N6G828"/>
<feature type="domain" description="DUF3857" evidence="1">
    <location>
        <begin position="61"/>
        <end position="215"/>
    </location>
</feature>
<protein>
    <recommendedName>
        <fullName evidence="1">DUF3857 domain-containing protein</fullName>
    </recommendedName>
</protein>
<dbReference type="Gene3D" id="2.60.40.3140">
    <property type="match status" value="1"/>
</dbReference>
<organism evidence="2 3">
    <name type="scientific">Algoriphagus halophilus</name>
    <dbReference type="NCBI Taxonomy" id="226505"/>
    <lineage>
        <taxon>Bacteria</taxon>
        <taxon>Pseudomonadati</taxon>
        <taxon>Bacteroidota</taxon>
        <taxon>Cytophagia</taxon>
        <taxon>Cytophagales</taxon>
        <taxon>Cyclobacteriaceae</taxon>
        <taxon>Algoriphagus</taxon>
    </lineage>
</organism>
<evidence type="ECO:0000259" key="1">
    <source>
        <dbReference type="Pfam" id="PF12969"/>
    </source>
</evidence>
<sequence>MKIILSVIVFFAVSFTWAQGVKMGKFSEEEISLSEVSYEPDANAVVLWEEGESKFFGNMLETTYLFRIKILSDAGKEHADIRVRYFRGDSKIEDINGVKAQVSHFEDGNQETIKVEKDNIYDVDLGEGYREMRISFPNVKVGSILEYTYKKIDRNLTFLDGWTFQNSIPTLVSHYQIKMNPQLDYKMIGQGYNLTHNAEKSSEYGLFKWTLRNLYSLKEEPFMKNYRDYIERVEFQLSQYQAPNNTGSQWEDVLNTWEILGDELISTYREKGYYRSNPIEKELLEADISGSTQLEVAQKAYYYVRDNFTSEGVDFIYVDQNLPQLLKSKTGKPQELVLLLMGILKSQGITCDPVLIGSKGNGRTHIVPFPFLSQFDEILLKAELDGKTQYLDLSDPDAPFGYVDLDKHVQMGLYLMKDKSTLIPLEFKHSSNTVFFSEVNMEDEDLVMSNTIRHYYYEGLDWNKAINSLEKQKEPLGKLFGEGGESMSIQDVEVENTLVEKNYISTKFKVILEGAGEQDMIMFNPIKHSAFAKNPFTQEYRIFPVDFEYAFNETNNVNIKIPEGYEIDDFPQEEIMTIEGQPVVFSYSSKVMNNILVIATKLMVRTPLIDAAQYPDLKYLMESIASKLNEPVVLKKIVSP</sequence>
<dbReference type="OrthoDB" id="98874at2"/>